<keyword evidence="7" id="KW-1185">Reference proteome</keyword>
<proteinExistence type="predicted"/>
<dbReference type="SUPFAM" id="SSF48652">
    <property type="entry name" value="Tetraspanin"/>
    <property type="match status" value="1"/>
</dbReference>
<dbReference type="Proteomes" id="UP000494165">
    <property type="component" value="Unassembled WGS sequence"/>
</dbReference>
<keyword evidence="4 5" id="KW-0472">Membrane</keyword>
<reference evidence="6 7" key="1">
    <citation type="submission" date="2020-04" db="EMBL/GenBank/DDBJ databases">
        <authorList>
            <person name="Alioto T."/>
            <person name="Alioto T."/>
            <person name="Gomez Garrido J."/>
        </authorList>
    </citation>
    <scope>NUCLEOTIDE SEQUENCE [LARGE SCALE GENOMIC DNA]</scope>
</reference>
<dbReference type="Gene3D" id="1.10.1450.10">
    <property type="entry name" value="Tetraspanin"/>
    <property type="match status" value="1"/>
</dbReference>
<evidence type="ECO:0008006" key="8">
    <source>
        <dbReference type="Google" id="ProtNLM"/>
    </source>
</evidence>
<gene>
    <name evidence="6" type="ORF">CLODIP_2_CD15431</name>
</gene>
<keyword evidence="3 5" id="KW-1133">Transmembrane helix</keyword>
<evidence type="ECO:0000313" key="6">
    <source>
        <dbReference type="EMBL" id="CAB3362801.1"/>
    </source>
</evidence>
<dbReference type="PROSITE" id="PS51257">
    <property type="entry name" value="PROKAR_LIPOPROTEIN"/>
    <property type="match status" value="1"/>
</dbReference>
<dbReference type="EMBL" id="CADEPI010000010">
    <property type="protein sequence ID" value="CAB3362801.1"/>
    <property type="molecule type" value="Genomic_DNA"/>
</dbReference>
<dbReference type="InterPro" id="IPR008952">
    <property type="entry name" value="Tetraspanin_EC2_sf"/>
</dbReference>
<evidence type="ECO:0000313" key="7">
    <source>
        <dbReference type="Proteomes" id="UP000494165"/>
    </source>
</evidence>
<feature type="transmembrane region" description="Helical" evidence="5">
    <location>
        <begin position="45"/>
        <end position="71"/>
    </location>
</feature>
<organism evidence="6 7">
    <name type="scientific">Cloeon dipterum</name>
    <dbReference type="NCBI Taxonomy" id="197152"/>
    <lineage>
        <taxon>Eukaryota</taxon>
        <taxon>Metazoa</taxon>
        <taxon>Ecdysozoa</taxon>
        <taxon>Arthropoda</taxon>
        <taxon>Hexapoda</taxon>
        <taxon>Insecta</taxon>
        <taxon>Pterygota</taxon>
        <taxon>Palaeoptera</taxon>
        <taxon>Ephemeroptera</taxon>
        <taxon>Pisciforma</taxon>
        <taxon>Baetidae</taxon>
        <taxon>Cloeon</taxon>
    </lineage>
</organism>
<dbReference type="GO" id="GO:0016020">
    <property type="term" value="C:membrane"/>
    <property type="evidence" value="ECO:0007669"/>
    <property type="project" value="UniProtKB-SubCell"/>
</dbReference>
<evidence type="ECO:0000256" key="1">
    <source>
        <dbReference type="ARBA" id="ARBA00004141"/>
    </source>
</evidence>
<evidence type="ECO:0000256" key="2">
    <source>
        <dbReference type="ARBA" id="ARBA00022692"/>
    </source>
</evidence>
<comment type="caution">
    <text evidence="6">The sequence shown here is derived from an EMBL/GenBank/DDBJ whole genome shotgun (WGS) entry which is preliminary data.</text>
</comment>
<feature type="transmembrane region" description="Helical" evidence="5">
    <location>
        <begin position="12"/>
        <end position="33"/>
    </location>
</feature>
<keyword evidence="2 5" id="KW-0812">Transmembrane</keyword>
<feature type="transmembrane region" description="Helical" evidence="5">
    <location>
        <begin position="191"/>
        <end position="216"/>
    </location>
</feature>
<comment type="subcellular location">
    <subcellularLocation>
        <location evidence="1">Membrane</location>
        <topology evidence="1">Multi-pass membrane protein</topology>
    </subcellularLocation>
</comment>
<protein>
    <recommendedName>
        <fullName evidence="8">Tetraspanin</fullName>
    </recommendedName>
</protein>
<dbReference type="PRINTS" id="PR00259">
    <property type="entry name" value="TMFOUR"/>
</dbReference>
<feature type="transmembrane region" description="Helical" evidence="5">
    <location>
        <begin position="78"/>
        <end position="102"/>
    </location>
</feature>
<evidence type="ECO:0000256" key="5">
    <source>
        <dbReference type="SAM" id="Phobius"/>
    </source>
</evidence>
<evidence type="ECO:0000256" key="4">
    <source>
        <dbReference type="ARBA" id="ARBA00023136"/>
    </source>
</evidence>
<accession>A0A8S1C3Z0</accession>
<dbReference type="OrthoDB" id="6134317at2759"/>
<sequence>MACKSVNKVCFVVLNSILFACAIVEIVIAAVIYGRVYALDMLSSLLNASAMIILMTAGVLSLLCSAFGIFGLKLHMRWILFVYLAISVVIFILQVAGFSTAFHSVSSNLVKYLTDAFAEIKSKDDKIFVESSWGKMQKSLSCCGVTGPEELGADKLVKLCDCDMKVTKNCGPKSYYTTGCFNAIIWYASDFTLGAAALSVSMAIIQLVTGVISFVLARNTESVDWAVQQKQEATS</sequence>
<dbReference type="InterPro" id="IPR018499">
    <property type="entry name" value="Tetraspanin/Peripherin"/>
</dbReference>
<name>A0A8S1C3Z0_9INSE</name>
<dbReference type="Pfam" id="PF00335">
    <property type="entry name" value="Tetraspanin"/>
    <property type="match status" value="1"/>
</dbReference>
<evidence type="ECO:0000256" key="3">
    <source>
        <dbReference type="ARBA" id="ARBA00022989"/>
    </source>
</evidence>
<dbReference type="AlphaFoldDB" id="A0A8S1C3Z0"/>